<reference evidence="7" key="1">
    <citation type="journal article" date="2020" name="Stud. Mycol.">
        <title>101 Dothideomycetes genomes: a test case for predicting lifestyles and emergence of pathogens.</title>
        <authorList>
            <person name="Haridas S."/>
            <person name="Albert R."/>
            <person name="Binder M."/>
            <person name="Bloem J."/>
            <person name="Labutti K."/>
            <person name="Salamov A."/>
            <person name="Andreopoulos B."/>
            <person name="Baker S."/>
            <person name="Barry K."/>
            <person name="Bills G."/>
            <person name="Bluhm B."/>
            <person name="Cannon C."/>
            <person name="Castanera R."/>
            <person name="Culley D."/>
            <person name="Daum C."/>
            <person name="Ezra D."/>
            <person name="Gonzalez J."/>
            <person name="Henrissat B."/>
            <person name="Kuo A."/>
            <person name="Liang C."/>
            <person name="Lipzen A."/>
            <person name="Lutzoni F."/>
            <person name="Magnuson J."/>
            <person name="Mondo S."/>
            <person name="Nolan M."/>
            <person name="Ohm R."/>
            <person name="Pangilinan J."/>
            <person name="Park H.-J."/>
            <person name="Ramirez L."/>
            <person name="Alfaro M."/>
            <person name="Sun H."/>
            <person name="Tritt A."/>
            <person name="Yoshinaga Y."/>
            <person name="Zwiers L.-H."/>
            <person name="Turgeon B."/>
            <person name="Goodwin S."/>
            <person name="Spatafora J."/>
            <person name="Crous P."/>
            <person name="Grigoriev I."/>
        </authorList>
    </citation>
    <scope>NUCLEOTIDE SEQUENCE</scope>
    <source>
        <strain evidence="7">CBS 260.36</strain>
    </source>
</reference>
<keyword evidence="4 6" id="KW-0472">Membrane</keyword>
<organism evidence="7 8">
    <name type="scientific">Myriangium duriaei CBS 260.36</name>
    <dbReference type="NCBI Taxonomy" id="1168546"/>
    <lineage>
        <taxon>Eukaryota</taxon>
        <taxon>Fungi</taxon>
        <taxon>Dikarya</taxon>
        <taxon>Ascomycota</taxon>
        <taxon>Pezizomycotina</taxon>
        <taxon>Dothideomycetes</taxon>
        <taxon>Dothideomycetidae</taxon>
        <taxon>Myriangiales</taxon>
        <taxon>Myriangiaceae</taxon>
        <taxon>Myriangium</taxon>
    </lineage>
</organism>
<evidence type="ECO:0000256" key="2">
    <source>
        <dbReference type="ARBA" id="ARBA00022692"/>
    </source>
</evidence>
<gene>
    <name evidence="7" type="ORF">K461DRAFT_242856</name>
</gene>
<evidence type="ECO:0008006" key="9">
    <source>
        <dbReference type="Google" id="ProtNLM"/>
    </source>
</evidence>
<feature type="compositionally biased region" description="Polar residues" evidence="5">
    <location>
        <begin position="356"/>
        <end position="372"/>
    </location>
</feature>
<feature type="transmembrane region" description="Helical" evidence="6">
    <location>
        <begin position="85"/>
        <end position="110"/>
    </location>
</feature>
<keyword evidence="3 6" id="KW-1133">Transmembrane helix</keyword>
<dbReference type="InterPro" id="IPR018819">
    <property type="entry name" value="Nur1/Mug154"/>
</dbReference>
<feature type="region of interest" description="Disordered" evidence="5">
    <location>
        <begin position="124"/>
        <end position="143"/>
    </location>
</feature>
<dbReference type="OrthoDB" id="3363151at2759"/>
<dbReference type="Pfam" id="PF10332">
    <property type="entry name" value="DUF2418"/>
    <property type="match status" value="1"/>
</dbReference>
<evidence type="ECO:0000256" key="3">
    <source>
        <dbReference type="ARBA" id="ARBA00022989"/>
    </source>
</evidence>
<dbReference type="PANTHER" id="PTHR28293">
    <property type="entry name" value="NUCLEAR RIM PROTEIN 1"/>
    <property type="match status" value="1"/>
</dbReference>
<proteinExistence type="predicted"/>
<dbReference type="GO" id="GO:0012505">
    <property type="term" value="C:endomembrane system"/>
    <property type="evidence" value="ECO:0007669"/>
    <property type="project" value="UniProtKB-SubCell"/>
</dbReference>
<dbReference type="Proteomes" id="UP000799439">
    <property type="component" value="Unassembled WGS sequence"/>
</dbReference>
<name>A0A9P4MGD7_9PEZI</name>
<feature type="transmembrane region" description="Helical" evidence="6">
    <location>
        <begin position="212"/>
        <end position="231"/>
    </location>
</feature>
<feature type="transmembrane region" description="Helical" evidence="6">
    <location>
        <begin position="181"/>
        <end position="200"/>
    </location>
</feature>
<evidence type="ECO:0000313" key="7">
    <source>
        <dbReference type="EMBL" id="KAF2152052.1"/>
    </source>
</evidence>
<feature type="compositionally biased region" description="Low complexity" evidence="5">
    <location>
        <begin position="331"/>
        <end position="343"/>
    </location>
</feature>
<comment type="subcellular location">
    <subcellularLocation>
        <location evidence="1">Endomembrane system</location>
        <topology evidence="1">Multi-pass membrane protein</topology>
    </subcellularLocation>
</comment>
<dbReference type="GO" id="GO:0007096">
    <property type="term" value="P:regulation of exit from mitosis"/>
    <property type="evidence" value="ECO:0007669"/>
    <property type="project" value="TreeGrafter"/>
</dbReference>
<dbReference type="AlphaFoldDB" id="A0A9P4MGD7"/>
<dbReference type="PANTHER" id="PTHR28293:SF1">
    <property type="entry name" value="NUCLEAR RIM PROTEIN 1"/>
    <property type="match status" value="1"/>
</dbReference>
<evidence type="ECO:0000256" key="5">
    <source>
        <dbReference type="SAM" id="MobiDB-lite"/>
    </source>
</evidence>
<sequence>MPRLIRRQPLGERIKAALDPYDLFLWLAEELHDSTWDEALKDWALPIGAATNFVFLIARANSGNTVSSHSIDVFGDYDGSTSSGWFSWLCSFISHLLALLAILNAAYAFLRKRHYRLFESSIDETPSTPSARRVNVDSSPSSGSPFRYLSTLITTPLAKSRAHPDQKRDVWEIAVWDPKELHLELFTLFSPGHVLIYWIFLPTTSSDPRPSVTVVTAILLGALLSVQLIALRKSFSQQAKDLRIINKEVMNEYDTKFVHPTFNHPVRDVGTQTRETAVSAGVQTREVDIYTPTTIINRGFRVNPNPNYTSHLSDEAFGDLDSPSTGRIGRSTTTPNLLTPSSNYRSFASPFKDAPNLSTPSRQSAVKLQPSPSRGDGGSLGVYSHAASPLRKAASSSQLRPGTKYDSFGAAGRTGSPLKRMSTPGDSGTREGREGVRHRLSSFR</sequence>
<keyword evidence="2 6" id="KW-0812">Transmembrane</keyword>
<dbReference type="GO" id="GO:0043007">
    <property type="term" value="P:maintenance of rDNA"/>
    <property type="evidence" value="ECO:0007669"/>
    <property type="project" value="TreeGrafter"/>
</dbReference>
<feature type="region of interest" description="Disordered" evidence="5">
    <location>
        <begin position="311"/>
        <end position="444"/>
    </location>
</feature>
<dbReference type="EMBL" id="ML996087">
    <property type="protein sequence ID" value="KAF2152052.1"/>
    <property type="molecule type" value="Genomic_DNA"/>
</dbReference>
<evidence type="ECO:0000256" key="6">
    <source>
        <dbReference type="SAM" id="Phobius"/>
    </source>
</evidence>
<evidence type="ECO:0000256" key="1">
    <source>
        <dbReference type="ARBA" id="ARBA00004127"/>
    </source>
</evidence>
<evidence type="ECO:0000313" key="8">
    <source>
        <dbReference type="Proteomes" id="UP000799439"/>
    </source>
</evidence>
<keyword evidence="8" id="KW-1185">Reference proteome</keyword>
<feature type="compositionally biased region" description="Basic and acidic residues" evidence="5">
    <location>
        <begin position="428"/>
        <end position="437"/>
    </location>
</feature>
<comment type="caution">
    <text evidence="7">The sequence shown here is derived from an EMBL/GenBank/DDBJ whole genome shotgun (WGS) entry which is preliminary data.</text>
</comment>
<accession>A0A9P4MGD7</accession>
<protein>
    <recommendedName>
        <fullName evidence="9">Nuclear rim protein 1</fullName>
    </recommendedName>
</protein>
<evidence type="ECO:0000256" key="4">
    <source>
        <dbReference type="ARBA" id="ARBA00023136"/>
    </source>
</evidence>